<accession>A0A1E5L5V3</accession>
<evidence type="ECO:0000256" key="1">
    <source>
        <dbReference type="ARBA" id="ARBA00006484"/>
    </source>
</evidence>
<proteinExistence type="inferred from homology"/>
<name>A0A1E5L5V3_9FIRM</name>
<evidence type="ECO:0000313" key="3">
    <source>
        <dbReference type="EMBL" id="OEH85501.1"/>
    </source>
</evidence>
<evidence type="ECO:0000256" key="2">
    <source>
        <dbReference type="ARBA" id="ARBA00023002"/>
    </source>
</evidence>
<gene>
    <name evidence="3" type="ORF">BHU72_05290</name>
</gene>
<reference evidence="3 4" key="1">
    <citation type="submission" date="2016-09" db="EMBL/GenBank/DDBJ databases">
        <title>Desulfuribacillus arsenicus sp. nov., an obligately anaerobic, dissimilatory arsenic- and antimonate-reducing bacterium isolated from anoxic sediments.</title>
        <authorList>
            <person name="Abin C.A."/>
            <person name="Hollibaugh J.T."/>
        </authorList>
    </citation>
    <scope>NUCLEOTIDE SEQUENCE [LARGE SCALE GENOMIC DNA]</scope>
    <source>
        <strain evidence="3 4">MLFW-2</strain>
    </source>
</reference>
<keyword evidence="2" id="KW-0560">Oxidoreductase</keyword>
<dbReference type="PRINTS" id="PR00081">
    <property type="entry name" value="GDHRDH"/>
</dbReference>
<organism evidence="3 4">
    <name type="scientific">Desulfuribacillus stibiiarsenatis</name>
    <dbReference type="NCBI Taxonomy" id="1390249"/>
    <lineage>
        <taxon>Bacteria</taxon>
        <taxon>Bacillati</taxon>
        <taxon>Bacillota</taxon>
        <taxon>Desulfuribacillia</taxon>
        <taxon>Desulfuribacillales</taxon>
        <taxon>Desulfuribacillaceae</taxon>
        <taxon>Desulfuribacillus</taxon>
    </lineage>
</organism>
<dbReference type="PANTHER" id="PTHR43639:SF1">
    <property type="entry name" value="SHORT-CHAIN DEHYDROGENASE_REDUCTASE FAMILY PROTEIN"/>
    <property type="match status" value="1"/>
</dbReference>
<dbReference type="PROSITE" id="PS00061">
    <property type="entry name" value="ADH_SHORT"/>
    <property type="match status" value="1"/>
</dbReference>
<evidence type="ECO:0008006" key="5">
    <source>
        <dbReference type="Google" id="ProtNLM"/>
    </source>
</evidence>
<dbReference type="Gene3D" id="3.40.50.720">
    <property type="entry name" value="NAD(P)-binding Rossmann-like Domain"/>
    <property type="match status" value="1"/>
</dbReference>
<keyword evidence="4" id="KW-1185">Reference proteome</keyword>
<dbReference type="Proteomes" id="UP000095255">
    <property type="component" value="Unassembled WGS sequence"/>
</dbReference>
<dbReference type="InterPro" id="IPR020904">
    <property type="entry name" value="Sc_DH/Rdtase_CS"/>
</dbReference>
<dbReference type="InterPro" id="IPR036291">
    <property type="entry name" value="NAD(P)-bd_dom_sf"/>
</dbReference>
<sequence>MRNKILIVGASSDIAKPLIEHLLNYDDMHIGLHYSSNYNSIANYEENDKCSIFQKTLNTEKSCQQLVDEFVNAAGGIDCMIQLCGNVTNPVHWESLTEEDVFQDLQINLVVPFFLAKRSIQYMKLNGGSIVLMSNAGAKFGGGSNSLFYGISKAGIDRLTKGLAKDCAKYNILVNAVAPGFIDTKFHRDVLNRNDEELKKRIDMIPLKRAGKSSEVASTIIFLLSDGARFITGEVITISGGDWL</sequence>
<dbReference type="RefSeq" id="WP_069702328.1">
    <property type="nucleotide sequence ID" value="NZ_MJAT01000022.1"/>
</dbReference>
<dbReference type="AlphaFoldDB" id="A0A1E5L5V3"/>
<dbReference type="PANTHER" id="PTHR43639">
    <property type="entry name" value="OXIDOREDUCTASE, SHORT-CHAIN DEHYDROGENASE/REDUCTASE FAMILY (AFU_ORTHOLOGUE AFUA_5G02870)"/>
    <property type="match status" value="1"/>
</dbReference>
<comment type="caution">
    <text evidence="3">The sequence shown here is derived from an EMBL/GenBank/DDBJ whole genome shotgun (WGS) entry which is preliminary data.</text>
</comment>
<dbReference type="CDD" id="cd05233">
    <property type="entry name" value="SDR_c"/>
    <property type="match status" value="1"/>
</dbReference>
<dbReference type="EMBL" id="MJAT01000022">
    <property type="protein sequence ID" value="OEH85501.1"/>
    <property type="molecule type" value="Genomic_DNA"/>
</dbReference>
<evidence type="ECO:0000313" key="4">
    <source>
        <dbReference type="Proteomes" id="UP000095255"/>
    </source>
</evidence>
<dbReference type="GO" id="GO:0016491">
    <property type="term" value="F:oxidoreductase activity"/>
    <property type="evidence" value="ECO:0007669"/>
    <property type="project" value="UniProtKB-KW"/>
</dbReference>
<dbReference type="OrthoDB" id="9803333at2"/>
<dbReference type="Pfam" id="PF13561">
    <property type="entry name" value="adh_short_C2"/>
    <property type="match status" value="1"/>
</dbReference>
<dbReference type="STRING" id="1390249.BHU72_05290"/>
<protein>
    <recommendedName>
        <fullName evidence="5">Short-chain dehydrogenase</fullName>
    </recommendedName>
</protein>
<dbReference type="InterPro" id="IPR002347">
    <property type="entry name" value="SDR_fam"/>
</dbReference>
<comment type="similarity">
    <text evidence="1">Belongs to the short-chain dehydrogenases/reductases (SDR) family.</text>
</comment>
<dbReference type="SUPFAM" id="SSF51735">
    <property type="entry name" value="NAD(P)-binding Rossmann-fold domains"/>
    <property type="match status" value="1"/>
</dbReference>